<keyword evidence="15" id="KW-1185">Reference proteome</keyword>
<dbReference type="InterPro" id="IPR013785">
    <property type="entry name" value="Aldolase_TIM"/>
</dbReference>
<dbReference type="PROSITE" id="PS01305">
    <property type="entry name" value="MOAA_NIFB_PQQE"/>
    <property type="match status" value="1"/>
</dbReference>
<dbReference type="Gene3D" id="3.30.420.130">
    <property type="entry name" value="Dinitrogenase iron-molybdenum cofactor biosynthesis domain"/>
    <property type="match status" value="1"/>
</dbReference>
<dbReference type="InterPro" id="IPR003731">
    <property type="entry name" value="Di-Nase_FeMo-co_biosynth"/>
</dbReference>
<keyword evidence="5" id="KW-0949">S-adenosyl-L-methionine</keyword>
<dbReference type="GO" id="GO:0032324">
    <property type="term" value="P:molybdopterin cofactor biosynthetic process"/>
    <property type="evidence" value="ECO:0007669"/>
    <property type="project" value="UniProtKB-ARBA"/>
</dbReference>
<proteinExistence type="inferred from homology"/>
<dbReference type="SFLD" id="SFLDG01067">
    <property type="entry name" value="SPASM/twitch_domain_containing"/>
    <property type="match status" value="1"/>
</dbReference>
<name>A0A1H6ZQC4_9FIRM</name>
<dbReference type="PANTHER" id="PTHR33712:SF7">
    <property type="entry name" value="LIGHT-INDEPENDENT PROTOCHLOROPHYLLIDE REDUCTASE SUBUNIT B"/>
    <property type="match status" value="1"/>
</dbReference>
<evidence type="ECO:0000256" key="10">
    <source>
        <dbReference type="ARBA" id="ARBA00030926"/>
    </source>
</evidence>
<evidence type="ECO:0000256" key="11">
    <source>
        <dbReference type="ARBA" id="ARBA00032102"/>
    </source>
</evidence>
<evidence type="ECO:0000313" key="14">
    <source>
        <dbReference type="EMBL" id="SEJ51780.1"/>
    </source>
</evidence>
<comment type="similarity">
    <text evidence="12">Belongs to the NifD/NifK/NifE/NifN family.</text>
</comment>
<dbReference type="SMART" id="SM00729">
    <property type="entry name" value="Elp3"/>
    <property type="match status" value="1"/>
</dbReference>
<sequence>MGYNFTNLNVNPCKMCMPMGAVTALYGIKRCMSILHGSQGCSTYIRRHMATHYNEPVDIASSSLSEEGTVFGGADNLLKGLANMIRMYQPEVIGVATTCLAETIGEDVPAIIRRFYMANPDCKVKIIPVSSAGYAGTQYEGFFRSLRAIVEYAEMDETKNNKVNIITGAISPADTRYLKNLLTELGIDYILLPDLSENLDGGHSDVYNRLPDGGTSLAEIAHMAGAQYTIELSTFISDESSPGKYLADTYGVPYVRMDLPTGVRAMDALVAKLVEFGGKIPVKLQKERERYLDAMIDSHKYSALGRAAVFGEPDFVKAVIQLCAENGIVPVVSATGSACKMFHEQIEPDIKAVAAPVFVERYAMVDDADFEMIEKLMVDLKVNVMIGNSDGRRVAQRLSLDLIRCAFPIHDQIGGQRIQMLGYDGSLQLLDRIVNSLLGAREHTFREELYNKYYLGGETGKMETQAVVEMKGEVPVMAEKVISPADKTETHPCFNCSGGQYARIHLPIAPKCNVQCNYCLRKYDCPNESRPGVTTQILNPEEAFAKYKLVKANMPNLKVVGIAGPGDSLANFSQTKQTLSLIKEYDPDVTFCLSTNGLMLPMYAQDLIDLGVSHVTVTMNTISPKIGAQIYQYVNYMGFRYTGEQGATILLANQLAGIKYLTDHGIVCKINIVMLKGINDEEIEAVVQKAKELHCEITNIMQLIPVKGSTFEDMPLVSNKEITAMRKKCEGHMKQMYHCRQCRADAVGTLDNDESINYQMKQETNVIAIKKERQRFAVATKSGMLVDQHFGHAQEFYIYESDGETANFIEKRNVDKYCNGPDVCEDKVDKIESILQTIKDCSAVLALRVGESPSRRLEALGIRIVVTYDRIEEAVKKAANQ</sequence>
<dbReference type="InterPro" id="IPR007197">
    <property type="entry name" value="rSAM"/>
</dbReference>
<keyword evidence="8" id="KW-0411">Iron-sulfur</keyword>
<dbReference type="STRING" id="84035.SAMN05660742_10985"/>
<keyword evidence="7" id="KW-0408">Iron</keyword>
<keyword evidence="6" id="KW-0479">Metal-binding</keyword>
<evidence type="ECO:0000313" key="15">
    <source>
        <dbReference type="Proteomes" id="UP000199662"/>
    </source>
</evidence>
<dbReference type="PROSITE" id="PS00699">
    <property type="entry name" value="NITROGENASE_1_1"/>
    <property type="match status" value="1"/>
</dbReference>
<reference evidence="14 15" key="1">
    <citation type="submission" date="2016-10" db="EMBL/GenBank/DDBJ databases">
        <authorList>
            <person name="de Groot N.N."/>
        </authorList>
    </citation>
    <scope>NUCLEOTIDE SEQUENCE [LARGE SCALE GENOMIC DNA]</scope>
    <source>
        <strain evidence="14 15">DSM 2179</strain>
    </source>
</reference>
<keyword evidence="9 12" id="KW-0535">Nitrogen fixation</keyword>
<dbReference type="InterPro" id="IPR034165">
    <property type="entry name" value="NifB_C"/>
</dbReference>
<dbReference type="NCBIfam" id="TIGR01290">
    <property type="entry name" value="nifB"/>
    <property type="match status" value="1"/>
</dbReference>
<feature type="domain" description="Radical SAM core" evidence="13">
    <location>
        <begin position="498"/>
        <end position="743"/>
    </location>
</feature>
<dbReference type="CDD" id="cd00852">
    <property type="entry name" value="NifB"/>
    <property type="match status" value="1"/>
</dbReference>
<dbReference type="InterPro" id="IPR005980">
    <property type="entry name" value="Nase_CF_NifB"/>
</dbReference>
<dbReference type="Gene3D" id="1.20.89.10">
    <property type="entry name" value="Nitrogenase Molybdenum-iron Protein, subunit B, domain 4"/>
    <property type="match status" value="1"/>
</dbReference>
<accession>A0A1H6ZQC4</accession>
<evidence type="ECO:0000256" key="5">
    <source>
        <dbReference type="ARBA" id="ARBA00022691"/>
    </source>
</evidence>
<evidence type="ECO:0000259" key="13">
    <source>
        <dbReference type="PROSITE" id="PS51918"/>
    </source>
</evidence>
<dbReference type="GO" id="GO:0046872">
    <property type="term" value="F:metal ion binding"/>
    <property type="evidence" value="ECO:0007669"/>
    <property type="project" value="UniProtKB-KW"/>
</dbReference>
<evidence type="ECO:0000256" key="3">
    <source>
        <dbReference type="ARBA" id="ARBA00021702"/>
    </source>
</evidence>
<evidence type="ECO:0000256" key="9">
    <source>
        <dbReference type="ARBA" id="ARBA00023231"/>
    </source>
</evidence>
<dbReference type="InterPro" id="IPR000318">
    <property type="entry name" value="Nase_comp1_CS"/>
</dbReference>
<dbReference type="Proteomes" id="UP000199662">
    <property type="component" value="Unassembled WGS sequence"/>
</dbReference>
<dbReference type="Pfam" id="PF04055">
    <property type="entry name" value="Radical_SAM"/>
    <property type="match status" value="1"/>
</dbReference>
<dbReference type="UniPathway" id="UPA00782"/>
<comment type="cofactor">
    <cofactor evidence="1">
        <name>[4Fe-4S] cluster</name>
        <dbReference type="ChEBI" id="CHEBI:49883"/>
    </cofactor>
</comment>
<evidence type="ECO:0000256" key="4">
    <source>
        <dbReference type="ARBA" id="ARBA00022485"/>
    </source>
</evidence>
<dbReference type="InterPro" id="IPR050152">
    <property type="entry name" value="ChlB/BchB/BchZ"/>
</dbReference>
<evidence type="ECO:0000256" key="8">
    <source>
        <dbReference type="ARBA" id="ARBA00023014"/>
    </source>
</evidence>
<dbReference type="InterPro" id="IPR000510">
    <property type="entry name" value="Nase/OxRdtase_comp1"/>
</dbReference>
<dbReference type="EMBL" id="FNZK01000009">
    <property type="protein sequence ID" value="SEJ51780.1"/>
    <property type="molecule type" value="Genomic_DNA"/>
</dbReference>
<protein>
    <recommendedName>
        <fullName evidence="3">FeMo cofactor biosynthesis protein NifB</fullName>
    </recommendedName>
    <alternativeName>
        <fullName evidence="11">Nitrogenase cofactor maturase NifB</fullName>
    </alternativeName>
    <alternativeName>
        <fullName evidence="10">Radical SAM assemblase NifB</fullName>
    </alternativeName>
</protein>
<dbReference type="SUPFAM" id="SSF102114">
    <property type="entry name" value="Radical SAM enzymes"/>
    <property type="match status" value="1"/>
</dbReference>
<dbReference type="Pfam" id="PF00148">
    <property type="entry name" value="Oxidored_nitro"/>
    <property type="match status" value="1"/>
</dbReference>
<dbReference type="InterPro" id="IPR000385">
    <property type="entry name" value="MoaA_NifB_PqqE_Fe-S-bd_CS"/>
</dbReference>
<dbReference type="PROSITE" id="PS51918">
    <property type="entry name" value="RADICAL_SAM"/>
    <property type="match status" value="1"/>
</dbReference>
<evidence type="ECO:0000256" key="2">
    <source>
        <dbReference type="ARBA" id="ARBA00003522"/>
    </source>
</evidence>
<dbReference type="InterPro" id="IPR036105">
    <property type="entry name" value="DiNase_FeMo-co_biosyn_sf"/>
</dbReference>
<dbReference type="InterPro" id="IPR058240">
    <property type="entry name" value="rSAM_sf"/>
</dbReference>
<dbReference type="SFLD" id="SFLDS00029">
    <property type="entry name" value="Radical_SAM"/>
    <property type="match status" value="1"/>
</dbReference>
<evidence type="ECO:0000256" key="12">
    <source>
        <dbReference type="RuleBase" id="RU004021"/>
    </source>
</evidence>
<dbReference type="SUPFAM" id="SSF53807">
    <property type="entry name" value="Helical backbone' metal receptor"/>
    <property type="match status" value="1"/>
</dbReference>
<dbReference type="SFLD" id="SFLDF00281">
    <property type="entry name" value="FeMo_cofactor_biosynthesis_pro"/>
    <property type="match status" value="1"/>
</dbReference>
<evidence type="ECO:0000256" key="1">
    <source>
        <dbReference type="ARBA" id="ARBA00001966"/>
    </source>
</evidence>
<dbReference type="RefSeq" id="WP_091831473.1">
    <property type="nucleotide sequence ID" value="NZ_FNZK01000009.1"/>
</dbReference>
<dbReference type="GO" id="GO:0051539">
    <property type="term" value="F:4 iron, 4 sulfur cluster binding"/>
    <property type="evidence" value="ECO:0007669"/>
    <property type="project" value="UniProtKB-KW"/>
</dbReference>
<dbReference type="InterPro" id="IPR006638">
    <property type="entry name" value="Elp3/MiaA/NifB-like_rSAM"/>
</dbReference>
<dbReference type="SUPFAM" id="SSF53146">
    <property type="entry name" value="Nitrogenase accessory factor-like"/>
    <property type="match status" value="1"/>
</dbReference>
<dbReference type="Gene3D" id="3.20.20.70">
    <property type="entry name" value="Aldolase class I"/>
    <property type="match status" value="1"/>
</dbReference>
<keyword evidence="4" id="KW-0004">4Fe-4S</keyword>
<dbReference type="Gene3D" id="3.40.50.1980">
    <property type="entry name" value="Nitrogenase molybdenum iron protein domain"/>
    <property type="match status" value="3"/>
</dbReference>
<dbReference type="PANTHER" id="PTHR33712">
    <property type="entry name" value="LIGHT-INDEPENDENT PROTOCHLOROPHYLLIDE REDUCTASE SUBUNIT B"/>
    <property type="match status" value="1"/>
</dbReference>
<dbReference type="Pfam" id="PF02579">
    <property type="entry name" value="Nitro_FeMo-Co"/>
    <property type="match status" value="1"/>
</dbReference>
<organism evidence="14 15">
    <name type="scientific">Propionispira arboris</name>
    <dbReference type="NCBI Taxonomy" id="84035"/>
    <lineage>
        <taxon>Bacteria</taxon>
        <taxon>Bacillati</taxon>
        <taxon>Bacillota</taxon>
        <taxon>Negativicutes</taxon>
        <taxon>Selenomonadales</taxon>
        <taxon>Selenomonadaceae</taxon>
        <taxon>Propionispira</taxon>
    </lineage>
</organism>
<dbReference type="AlphaFoldDB" id="A0A1H6ZQC4"/>
<evidence type="ECO:0000256" key="6">
    <source>
        <dbReference type="ARBA" id="ARBA00022723"/>
    </source>
</evidence>
<evidence type="ECO:0000256" key="7">
    <source>
        <dbReference type="ARBA" id="ARBA00023004"/>
    </source>
</evidence>
<gene>
    <name evidence="14" type="ORF">SAMN05660742_10985</name>
</gene>
<dbReference type="SFLD" id="SFLDG01068">
    <property type="entry name" value="FeMo_cofactor_biosynthesis_pro"/>
    <property type="match status" value="1"/>
</dbReference>
<dbReference type="GO" id="GO:0016163">
    <property type="term" value="F:nitrogenase activity"/>
    <property type="evidence" value="ECO:0007669"/>
    <property type="project" value="InterPro"/>
</dbReference>
<comment type="function">
    <text evidence="2">Involved in the biosynthesis of the iron-molybdenum cofactor (FeMo-co or M-cluster) found in the dinitrogenase enzyme of the nitrogenase complex in nitrogen-fixing microorganisms. NifB catalyzes the crucial step of radical SAM-dependent carbide insertion that occurs concomitant with the insertion of a 9th sulfur and the rearrangement/coupling of two [4Fe-4S] clusters into a [8Fe-9S-C] cluster, the precursor to the M-cluster.</text>
</comment>